<organism evidence="4 5">
    <name type="scientific">Trebonia kvetii</name>
    <dbReference type="NCBI Taxonomy" id="2480626"/>
    <lineage>
        <taxon>Bacteria</taxon>
        <taxon>Bacillati</taxon>
        <taxon>Actinomycetota</taxon>
        <taxon>Actinomycetes</taxon>
        <taxon>Streptosporangiales</taxon>
        <taxon>Treboniaceae</taxon>
        <taxon>Trebonia</taxon>
    </lineage>
</organism>
<dbReference type="EMBL" id="RPFW01000003">
    <property type="protein sequence ID" value="TVZ04642.1"/>
    <property type="molecule type" value="Genomic_DNA"/>
</dbReference>
<feature type="transmembrane region" description="Helical" evidence="2">
    <location>
        <begin position="38"/>
        <end position="60"/>
    </location>
</feature>
<evidence type="ECO:0000313" key="4">
    <source>
        <dbReference type="EMBL" id="TVZ04642.1"/>
    </source>
</evidence>
<accession>A0A6P2BZV8</accession>
<keyword evidence="2" id="KW-1133">Transmembrane helix</keyword>
<dbReference type="Pfam" id="PF00487">
    <property type="entry name" value="FA_desaturase"/>
    <property type="match status" value="1"/>
</dbReference>
<keyword evidence="2" id="KW-0472">Membrane</keyword>
<name>A0A6P2BZV8_9ACTN</name>
<dbReference type="AlphaFoldDB" id="A0A6P2BZV8"/>
<feature type="domain" description="Fatty acid desaturase" evidence="3">
    <location>
        <begin position="35"/>
        <end position="293"/>
    </location>
</feature>
<dbReference type="InterPro" id="IPR005804">
    <property type="entry name" value="FA_desaturase_dom"/>
</dbReference>
<feature type="transmembrane region" description="Helical" evidence="2">
    <location>
        <begin position="168"/>
        <end position="190"/>
    </location>
</feature>
<comment type="caution">
    <text evidence="4">The sequence shown here is derived from an EMBL/GenBank/DDBJ whole genome shotgun (WGS) entry which is preliminary data.</text>
</comment>
<evidence type="ECO:0000313" key="5">
    <source>
        <dbReference type="Proteomes" id="UP000460272"/>
    </source>
</evidence>
<feature type="transmembrane region" description="Helical" evidence="2">
    <location>
        <begin position="129"/>
        <end position="147"/>
    </location>
</feature>
<dbReference type="GO" id="GO:0016020">
    <property type="term" value="C:membrane"/>
    <property type="evidence" value="ECO:0007669"/>
    <property type="project" value="TreeGrafter"/>
</dbReference>
<proteinExistence type="predicted"/>
<feature type="transmembrane region" description="Helical" evidence="2">
    <location>
        <begin position="72"/>
        <end position="91"/>
    </location>
</feature>
<dbReference type="PIRSF" id="PIRSF015921">
    <property type="entry name" value="FA_sphinglp_des"/>
    <property type="match status" value="1"/>
</dbReference>
<gene>
    <name evidence="4" type="ORF">EAS64_15650</name>
</gene>
<dbReference type="PANTHER" id="PTHR19353">
    <property type="entry name" value="FATTY ACID DESATURASE 2"/>
    <property type="match status" value="1"/>
</dbReference>
<dbReference type="CDD" id="cd03506">
    <property type="entry name" value="Delta6-FADS-like"/>
    <property type="match status" value="1"/>
</dbReference>
<evidence type="ECO:0000259" key="3">
    <source>
        <dbReference type="Pfam" id="PF00487"/>
    </source>
</evidence>
<dbReference type="InterPro" id="IPR012171">
    <property type="entry name" value="Fatty_acid_desaturase"/>
</dbReference>
<sequence length="324" mass="35392">MGLLDRRPGYYRLKIALTIFVFFAGWALFVMAGDSWTAIAVAPLMGMMFTQLGFIGHDAGHNQVLRTRRRNRLLGFAVGNVLTGLSFGWWVPKHNAHHAHPNELGRDPDIGEGPAAPSPDAPGKGPGPLASWLARWQAPLFFPLMLLRSSGMHVLGIQRLARRRDRAAAVEASLIVLHAALYLTVVLWVLSPLKALAFVALQQGVFSVYLGISFAPNHKGMPVIESGTAAGFARRQVVTARNIRGGPLTTFMLGGLNYQIEHHLFPSMPRPNLRRVQGLVREFCAAAGLGYSEESFVESFRQITRHLSDAGRRPAAALTDPPPG</sequence>
<feature type="transmembrane region" description="Helical" evidence="2">
    <location>
        <begin position="12"/>
        <end position="32"/>
    </location>
</feature>
<protein>
    <submittedName>
        <fullName evidence="4">Acyl-CoA desaturase</fullName>
    </submittedName>
</protein>
<evidence type="ECO:0000256" key="2">
    <source>
        <dbReference type="SAM" id="Phobius"/>
    </source>
</evidence>
<dbReference type="PANTHER" id="PTHR19353:SF19">
    <property type="entry name" value="DELTA(5) FATTY ACID DESATURASE C-RELATED"/>
    <property type="match status" value="1"/>
</dbReference>
<dbReference type="OrthoDB" id="104711at2"/>
<dbReference type="Proteomes" id="UP000460272">
    <property type="component" value="Unassembled WGS sequence"/>
</dbReference>
<keyword evidence="5" id="KW-1185">Reference proteome</keyword>
<dbReference type="GO" id="GO:0008610">
    <property type="term" value="P:lipid biosynthetic process"/>
    <property type="evidence" value="ECO:0007669"/>
    <property type="project" value="UniProtKB-ARBA"/>
</dbReference>
<feature type="region of interest" description="Disordered" evidence="1">
    <location>
        <begin position="101"/>
        <end position="125"/>
    </location>
</feature>
<reference evidence="4 5" key="1">
    <citation type="submission" date="2018-11" db="EMBL/GenBank/DDBJ databases">
        <title>Trebonia kvetii gen.nov., sp.nov., a novel acidophilic actinobacterium, and proposal of the new actinobacterial family Treboniaceae fam. nov.</title>
        <authorList>
            <person name="Rapoport D."/>
            <person name="Sagova-Mareckova M."/>
            <person name="Sedlacek I."/>
            <person name="Provaznik J."/>
            <person name="Kralova S."/>
            <person name="Pavlinic D."/>
            <person name="Benes V."/>
            <person name="Kopecky J."/>
        </authorList>
    </citation>
    <scope>NUCLEOTIDE SEQUENCE [LARGE SCALE GENOMIC DNA]</scope>
    <source>
        <strain evidence="4 5">15Tr583</strain>
    </source>
</reference>
<dbReference type="GO" id="GO:0016717">
    <property type="term" value="F:oxidoreductase activity, acting on paired donors, with oxidation of a pair of donors resulting in the reduction of molecular oxygen to two molecules of water"/>
    <property type="evidence" value="ECO:0007669"/>
    <property type="project" value="TreeGrafter"/>
</dbReference>
<evidence type="ECO:0000256" key="1">
    <source>
        <dbReference type="SAM" id="MobiDB-lite"/>
    </source>
</evidence>
<keyword evidence="2" id="KW-0812">Transmembrane</keyword>